<dbReference type="InterPro" id="IPR005560">
    <property type="entry name" value="Csp_YhjQ"/>
</dbReference>
<dbReference type="AlphaFoldDB" id="A0A381E352"/>
<accession>A0A381E352</accession>
<protein>
    <recommendedName>
        <fullName evidence="4">Four-helix bundle copper-binding protein</fullName>
    </recommendedName>
</protein>
<reference evidence="2 3" key="1">
    <citation type="submission" date="2018-06" db="EMBL/GenBank/DDBJ databases">
        <authorList>
            <consortium name="Pathogen Informatics"/>
            <person name="Doyle S."/>
        </authorList>
    </citation>
    <scope>NUCLEOTIDE SEQUENCE [LARGE SCALE GENOMIC DNA]</scope>
    <source>
        <strain evidence="2 3">NCTC13294</strain>
    </source>
</reference>
<dbReference type="InterPro" id="IPR006311">
    <property type="entry name" value="TAT_signal"/>
</dbReference>
<dbReference type="NCBIfam" id="TIGR04401">
    <property type="entry name" value="TAT_Cys_rich"/>
    <property type="match status" value="1"/>
</dbReference>
<dbReference type="EMBL" id="UFUW01000001">
    <property type="protein sequence ID" value="SUX20510.1"/>
    <property type="molecule type" value="Genomic_DNA"/>
</dbReference>
<dbReference type="Pfam" id="PF03860">
    <property type="entry name" value="Csp"/>
    <property type="match status" value="1"/>
</dbReference>
<evidence type="ECO:0000313" key="2">
    <source>
        <dbReference type="EMBL" id="SUX20510.1"/>
    </source>
</evidence>
<keyword evidence="3" id="KW-1185">Reference proteome</keyword>
<dbReference type="Proteomes" id="UP000254572">
    <property type="component" value="Unassembled WGS sequence"/>
</dbReference>
<evidence type="ECO:0008006" key="4">
    <source>
        <dbReference type="Google" id="ProtNLM"/>
    </source>
</evidence>
<evidence type="ECO:0000256" key="1">
    <source>
        <dbReference type="SAM" id="SignalP"/>
    </source>
</evidence>
<sequence length="152" mass="15501">MERRTFIGAAAATLALTAAATAAAEEHTHAHAHAHGAAAATGKVNEDLLKATAACLAAGRVCLNHCINQLAAGDKTMEACAKAVNQMLALCDATNNLAAQNAPLLAAVAKQCAEACKQCAEACKEHAEHHAECKACHEACLECVEACNKTAA</sequence>
<name>A0A381E352_9GAMM</name>
<evidence type="ECO:0000313" key="3">
    <source>
        <dbReference type="Proteomes" id="UP000254572"/>
    </source>
</evidence>
<feature type="signal peptide" evidence="1">
    <location>
        <begin position="1"/>
        <end position="24"/>
    </location>
</feature>
<dbReference type="PROSITE" id="PS51318">
    <property type="entry name" value="TAT"/>
    <property type="match status" value="1"/>
</dbReference>
<dbReference type="InterPro" id="IPR030913">
    <property type="entry name" value="Csp1_Cys_rich"/>
</dbReference>
<feature type="chain" id="PRO_5016639705" description="Four-helix bundle copper-binding protein" evidence="1">
    <location>
        <begin position="25"/>
        <end position="152"/>
    </location>
</feature>
<dbReference type="RefSeq" id="WP_115610991.1">
    <property type="nucleotide sequence ID" value="NZ_JBHLZC010000001.1"/>
</dbReference>
<keyword evidence="1" id="KW-0732">Signal</keyword>
<dbReference type="OrthoDB" id="5396211at2"/>
<organism evidence="2 3">
    <name type="scientific">Cardiobacterium valvarum</name>
    <dbReference type="NCBI Taxonomy" id="194702"/>
    <lineage>
        <taxon>Bacteria</taxon>
        <taxon>Pseudomonadati</taxon>
        <taxon>Pseudomonadota</taxon>
        <taxon>Gammaproteobacteria</taxon>
        <taxon>Cardiobacteriales</taxon>
        <taxon>Cardiobacteriaceae</taxon>
        <taxon>Cardiobacterium</taxon>
    </lineage>
</organism>
<proteinExistence type="predicted"/>
<gene>
    <name evidence="2" type="ORF">NCTC13294_00761</name>
</gene>
<dbReference type="Gene3D" id="1.20.1270.360">
    <property type="match status" value="1"/>
</dbReference>